<feature type="compositionally biased region" description="Polar residues" evidence="1">
    <location>
        <begin position="389"/>
        <end position="408"/>
    </location>
</feature>
<sequence>MLGRKAGPPHNLNSHRQKNQSYQQAVPPRSRPSKEAEVGLEVLGGLTPEIKQSRTRAQQMRDRKGRKADLKDSNGREAETITFISGTAEAPANQSFCCSSLSHAWKTYKAVFCCIVTCGGCFQDCSVCIPYPRPAETSTDDGKNGDYNGRLPNSPANVSPTEKNGNQIKKSHMGSSFSYPDVKLKGIPVYQNRSLGHHLESDSCFKELLPEKPLRNSIEKPPLPSSHRSSEEYYSFHESDLDISELNGSMSSREIDVLIFKKLTELFSVHQIDELAKCTSDTVFLEKTNKISDLINSITQDYNLDEQDAECRLVRGIIRISTRKSRVRPHISVPASQSHEEKSSRGNAPDSGNETMLESTVISQDDLAVQISEETPADVLARNMRRHSSAGSPTSRDSSFQDTETDSSGAPLLQNIKEVNCGANALGRWNVCPGRRRWTRKCSMILFPIFTFGSSNLSDPAPSLL</sequence>
<dbReference type="InterPro" id="IPR028003">
    <property type="entry name" value="KDF1"/>
</dbReference>
<dbReference type="PANTHER" id="PTHR35085">
    <property type="entry name" value="KERATINOCYTE DIFFERENTIATION FACTOR 1"/>
    <property type="match status" value="1"/>
</dbReference>
<organism evidence="2 3">
    <name type="scientific">Phasianus colchicus</name>
    <name type="common">Common pheasant</name>
    <dbReference type="NCBI Taxonomy" id="9054"/>
    <lineage>
        <taxon>Eukaryota</taxon>
        <taxon>Metazoa</taxon>
        <taxon>Chordata</taxon>
        <taxon>Craniata</taxon>
        <taxon>Vertebrata</taxon>
        <taxon>Euteleostomi</taxon>
        <taxon>Archelosauria</taxon>
        <taxon>Archosauria</taxon>
        <taxon>Dinosauria</taxon>
        <taxon>Saurischia</taxon>
        <taxon>Theropoda</taxon>
        <taxon>Coelurosauria</taxon>
        <taxon>Aves</taxon>
        <taxon>Neognathae</taxon>
        <taxon>Galloanserae</taxon>
        <taxon>Galliformes</taxon>
        <taxon>Phasianidae</taxon>
        <taxon>Phasianinae</taxon>
        <taxon>Phasianus</taxon>
    </lineage>
</organism>
<dbReference type="Proteomes" id="UP000472261">
    <property type="component" value="Unplaced"/>
</dbReference>
<accession>A0A669PLB4</accession>
<name>A0A669PLB4_PHACC</name>
<dbReference type="PANTHER" id="PTHR35085:SF1">
    <property type="entry name" value="KERATINOCYTE DIFFERENTIATION FACTOR 1"/>
    <property type="match status" value="1"/>
</dbReference>
<feature type="region of interest" description="Disordered" evidence="1">
    <location>
        <begin position="136"/>
        <end position="174"/>
    </location>
</feature>
<feature type="region of interest" description="Disordered" evidence="1">
    <location>
        <begin position="1"/>
        <end position="74"/>
    </location>
</feature>
<evidence type="ECO:0000313" key="3">
    <source>
        <dbReference type="Proteomes" id="UP000472261"/>
    </source>
</evidence>
<feature type="compositionally biased region" description="Basic and acidic residues" evidence="1">
    <location>
        <begin position="59"/>
        <end position="74"/>
    </location>
</feature>
<keyword evidence="3" id="KW-1185">Reference proteome</keyword>
<reference evidence="2" key="1">
    <citation type="submission" date="2025-08" db="UniProtKB">
        <authorList>
            <consortium name="Ensembl"/>
        </authorList>
    </citation>
    <scope>IDENTIFICATION</scope>
</reference>
<feature type="region of interest" description="Disordered" evidence="1">
    <location>
        <begin position="328"/>
        <end position="354"/>
    </location>
</feature>
<dbReference type="GO" id="GO:0010482">
    <property type="term" value="P:regulation of epidermal cell division"/>
    <property type="evidence" value="ECO:0007669"/>
    <property type="project" value="TreeGrafter"/>
</dbReference>
<evidence type="ECO:0000256" key="1">
    <source>
        <dbReference type="SAM" id="MobiDB-lite"/>
    </source>
</evidence>
<dbReference type="GO" id="GO:0003334">
    <property type="term" value="P:keratinocyte development"/>
    <property type="evidence" value="ECO:0007669"/>
    <property type="project" value="InterPro"/>
</dbReference>
<dbReference type="GO" id="GO:0030054">
    <property type="term" value="C:cell junction"/>
    <property type="evidence" value="ECO:0007669"/>
    <property type="project" value="TreeGrafter"/>
</dbReference>
<feature type="region of interest" description="Disordered" evidence="1">
    <location>
        <begin position="376"/>
        <end position="411"/>
    </location>
</feature>
<feature type="compositionally biased region" description="Polar residues" evidence="1">
    <location>
        <begin position="154"/>
        <end position="174"/>
    </location>
</feature>
<reference evidence="2" key="2">
    <citation type="submission" date="2025-09" db="UniProtKB">
        <authorList>
            <consortium name="Ensembl"/>
        </authorList>
    </citation>
    <scope>IDENTIFICATION</scope>
</reference>
<evidence type="ECO:0000313" key="2">
    <source>
        <dbReference type="Ensembl" id="ENSPCLP00000008210.1"/>
    </source>
</evidence>
<dbReference type="AlphaFoldDB" id="A0A669PLB4"/>
<dbReference type="Pfam" id="PF15551">
    <property type="entry name" value="DUF4656"/>
    <property type="match status" value="1"/>
</dbReference>
<dbReference type="Ensembl" id="ENSPCLT00000011213.1">
    <property type="protein sequence ID" value="ENSPCLP00000008210.1"/>
    <property type="gene ID" value="ENSPCLG00000006826.1"/>
</dbReference>
<proteinExistence type="predicted"/>
<protein>
    <submittedName>
        <fullName evidence="2">Keratinocyte differentiation factor 1</fullName>
    </submittedName>
</protein>
<dbReference type="OMA" id="WSKEHNG"/>